<feature type="region of interest" description="Disordered" evidence="1">
    <location>
        <begin position="118"/>
        <end position="137"/>
    </location>
</feature>
<reference evidence="2 3" key="1">
    <citation type="submission" date="2015-03" db="EMBL/GenBank/DDBJ databases">
        <authorList>
            <consortium name="Pathogen Informatics"/>
        </authorList>
    </citation>
    <scope>NUCLEOTIDE SEQUENCE [LARGE SCALE GENOMIC DNA]</scope>
    <source>
        <strain evidence="2 3">Bir 185</strain>
    </source>
</reference>
<dbReference type="EMBL" id="CNFT01000077">
    <property type="protein sequence ID" value="CKR01618.1"/>
    <property type="molecule type" value="Genomic_DNA"/>
</dbReference>
<evidence type="ECO:0000313" key="3">
    <source>
        <dbReference type="Proteomes" id="UP000050164"/>
    </source>
</evidence>
<name>A0A654ZT11_MYCTX</name>
<gene>
    <name evidence="2" type="ORF">ERS027659_00554</name>
</gene>
<proteinExistence type="predicted"/>
<dbReference type="AlphaFoldDB" id="A0A654ZT11"/>
<evidence type="ECO:0000313" key="2">
    <source>
        <dbReference type="EMBL" id="CKR01618.1"/>
    </source>
</evidence>
<evidence type="ECO:0000256" key="1">
    <source>
        <dbReference type="SAM" id="MobiDB-lite"/>
    </source>
</evidence>
<protein>
    <submittedName>
        <fullName evidence="2">Uncharacterized protein</fullName>
    </submittedName>
</protein>
<sequence length="137" mass="14725">MNRGDQLGESRSTTRWITTPALSDHWNARSANNWIKASCRFSASNVASTRPAGGPHCGSAIRRTIIRSITCWMSSSRSSSTSTRSTVAVSAATRWACVASDNHLPSRLGICASRSLVSTTGGDRKFSRTKVPRPSPS</sequence>
<dbReference type="Proteomes" id="UP000050164">
    <property type="component" value="Unassembled WGS sequence"/>
</dbReference>
<accession>A0A654ZT11</accession>
<organism evidence="2 3">
    <name type="scientific">Mycobacterium tuberculosis</name>
    <dbReference type="NCBI Taxonomy" id="1773"/>
    <lineage>
        <taxon>Bacteria</taxon>
        <taxon>Bacillati</taxon>
        <taxon>Actinomycetota</taxon>
        <taxon>Actinomycetes</taxon>
        <taxon>Mycobacteriales</taxon>
        <taxon>Mycobacteriaceae</taxon>
        <taxon>Mycobacterium</taxon>
        <taxon>Mycobacterium tuberculosis complex</taxon>
    </lineage>
</organism>